<dbReference type="EMBL" id="REFZ01000029">
    <property type="protein sequence ID" value="RQG95743.1"/>
    <property type="molecule type" value="Genomic_DNA"/>
</dbReference>
<evidence type="ECO:0000256" key="1">
    <source>
        <dbReference type="SAM" id="Coils"/>
    </source>
</evidence>
<dbReference type="Gene3D" id="1.20.5.340">
    <property type="match status" value="1"/>
</dbReference>
<dbReference type="AlphaFoldDB" id="A0A3N6LY51"/>
<keyword evidence="3" id="KW-1185">Reference proteome</keyword>
<dbReference type="SUPFAM" id="SSF57997">
    <property type="entry name" value="Tropomyosin"/>
    <property type="match status" value="1"/>
</dbReference>
<dbReference type="Proteomes" id="UP000281431">
    <property type="component" value="Unassembled WGS sequence"/>
</dbReference>
<organism evidence="2 3">
    <name type="scientific">Natrarchaeobius chitinivorans</name>
    <dbReference type="NCBI Taxonomy" id="1679083"/>
    <lineage>
        <taxon>Archaea</taxon>
        <taxon>Methanobacteriati</taxon>
        <taxon>Methanobacteriota</taxon>
        <taxon>Stenosarchaea group</taxon>
        <taxon>Halobacteria</taxon>
        <taxon>Halobacteriales</taxon>
        <taxon>Natrialbaceae</taxon>
        <taxon>Natrarchaeobius</taxon>
    </lineage>
</organism>
<evidence type="ECO:0000313" key="2">
    <source>
        <dbReference type="EMBL" id="RQG95743.1"/>
    </source>
</evidence>
<comment type="caution">
    <text evidence="2">The sequence shown here is derived from an EMBL/GenBank/DDBJ whole genome shotgun (WGS) entry which is preliminary data.</text>
</comment>
<evidence type="ECO:0000313" key="3">
    <source>
        <dbReference type="Proteomes" id="UP000281431"/>
    </source>
</evidence>
<protein>
    <submittedName>
        <fullName evidence="2">Uncharacterized protein</fullName>
    </submittedName>
</protein>
<gene>
    <name evidence="2" type="ORF">EA472_21070</name>
</gene>
<feature type="coiled-coil region" evidence="1">
    <location>
        <begin position="33"/>
        <end position="95"/>
    </location>
</feature>
<sequence>MKNWSSPAVPIDIHRQHFDGCTAYRPRSAFEQLESLQDRIAVLEADLEAKDERIAHLERDRDRLEDRTAELERHVEDLEDEISRLESLANVALKGRVESLGGGMLR</sequence>
<name>A0A3N6LY51_NATCH</name>
<reference evidence="2 3" key="1">
    <citation type="submission" date="2018-10" db="EMBL/GenBank/DDBJ databases">
        <title>Natrarchaeobius chitinivorans gen. nov., sp. nov., and Natrarchaeobius haloalkaliphilus sp. nov., alkaliphilic, chitin-utilizing haloarchaea from hypersaline alkaline lakes.</title>
        <authorList>
            <person name="Sorokin D.Y."/>
            <person name="Elcheninov A.G."/>
            <person name="Kostrikina N.A."/>
            <person name="Bale N.J."/>
            <person name="Sinninghe Damste J.S."/>
            <person name="Khijniak T.V."/>
            <person name="Kublanov I.V."/>
            <person name="Toshchakov S.V."/>
        </authorList>
    </citation>
    <scope>NUCLEOTIDE SEQUENCE [LARGE SCALE GENOMIC DNA]</scope>
    <source>
        <strain evidence="2 3">AArcht7</strain>
    </source>
</reference>
<accession>A0A3N6LY51</accession>
<keyword evidence="1" id="KW-0175">Coiled coil</keyword>
<proteinExistence type="predicted"/>